<evidence type="ECO:0000256" key="15">
    <source>
        <dbReference type="PIRSR" id="PIRSR001365-2"/>
    </source>
</evidence>
<dbReference type="GO" id="GO:0009089">
    <property type="term" value="P:lysine biosynthetic process via diaminopimelate"/>
    <property type="evidence" value="ECO:0007669"/>
    <property type="project" value="UniProtKB-UniRule"/>
</dbReference>
<evidence type="ECO:0000313" key="16">
    <source>
        <dbReference type="EMBL" id="OWY28433.1"/>
    </source>
</evidence>
<evidence type="ECO:0000256" key="12">
    <source>
        <dbReference type="HAMAP-Rule" id="MF_00418"/>
    </source>
</evidence>
<dbReference type="RefSeq" id="WP_088751542.1">
    <property type="nucleotide sequence ID" value="NZ_NJGU01000007.1"/>
</dbReference>
<dbReference type="UniPathway" id="UPA00034">
    <property type="reaction ID" value="UER00017"/>
</dbReference>
<dbReference type="Proteomes" id="UP000197596">
    <property type="component" value="Unassembled WGS sequence"/>
</dbReference>
<evidence type="ECO:0000256" key="14">
    <source>
        <dbReference type="PIRSR" id="PIRSR001365-1"/>
    </source>
</evidence>
<name>A0A246WS00_9BURK</name>
<keyword evidence="7 12" id="KW-0220">Diaminopimelate biosynthesis</keyword>
<dbReference type="EMBL" id="NJGU01000007">
    <property type="protein sequence ID" value="OWY28433.1"/>
    <property type="molecule type" value="Genomic_DNA"/>
</dbReference>
<evidence type="ECO:0000313" key="17">
    <source>
        <dbReference type="Proteomes" id="UP000197596"/>
    </source>
</evidence>
<dbReference type="InterPro" id="IPR020625">
    <property type="entry name" value="Schiff_base-form_aldolases_AS"/>
</dbReference>
<dbReference type="NCBIfam" id="TIGR00674">
    <property type="entry name" value="dapA"/>
    <property type="match status" value="1"/>
</dbReference>
<evidence type="ECO:0000256" key="4">
    <source>
        <dbReference type="ARBA" id="ARBA00012086"/>
    </source>
</evidence>
<keyword evidence="6 12" id="KW-0028">Amino-acid biosynthesis</keyword>
<evidence type="ECO:0000256" key="11">
    <source>
        <dbReference type="ARBA" id="ARBA00047836"/>
    </source>
</evidence>
<dbReference type="SUPFAM" id="SSF51569">
    <property type="entry name" value="Aldolase"/>
    <property type="match status" value="1"/>
</dbReference>
<dbReference type="AlphaFoldDB" id="A0A246WS00"/>
<dbReference type="EC" id="4.3.3.7" evidence="4 12"/>
<comment type="function">
    <text evidence="1 12">Catalyzes the condensation of (S)-aspartate-beta-semialdehyde [(S)-ASA] and pyruvate to 4-hydroxy-tetrahydrodipicolinate (HTPA).</text>
</comment>
<dbReference type="PANTHER" id="PTHR12128:SF66">
    <property type="entry name" value="4-HYDROXY-2-OXOGLUTARATE ALDOLASE, MITOCHONDRIAL"/>
    <property type="match status" value="1"/>
</dbReference>
<organism evidence="16 17">
    <name type="scientific">Herbaspirillum robiniae</name>
    <dbReference type="NCBI Taxonomy" id="2014887"/>
    <lineage>
        <taxon>Bacteria</taxon>
        <taxon>Pseudomonadati</taxon>
        <taxon>Pseudomonadota</taxon>
        <taxon>Betaproteobacteria</taxon>
        <taxon>Burkholderiales</taxon>
        <taxon>Oxalobacteraceae</taxon>
        <taxon>Herbaspirillum</taxon>
    </lineage>
</organism>
<evidence type="ECO:0000256" key="3">
    <source>
        <dbReference type="ARBA" id="ARBA00007592"/>
    </source>
</evidence>
<keyword evidence="9 12" id="KW-0456">Lyase</keyword>
<dbReference type="HAMAP" id="MF_00418">
    <property type="entry name" value="DapA"/>
    <property type="match status" value="1"/>
</dbReference>
<keyword evidence="8 12" id="KW-0457">Lysine biosynthesis</keyword>
<feature type="site" description="Part of a proton relay during catalysis" evidence="12">
    <location>
        <position position="46"/>
    </location>
</feature>
<dbReference type="PIRSF" id="PIRSF001365">
    <property type="entry name" value="DHDPS"/>
    <property type="match status" value="1"/>
</dbReference>
<evidence type="ECO:0000256" key="10">
    <source>
        <dbReference type="ARBA" id="ARBA00023270"/>
    </source>
</evidence>
<comment type="caution">
    <text evidence="12">Was originally thought to be a dihydrodipicolinate synthase (DHDPS), catalyzing the condensation of (S)-aspartate-beta-semialdehyde [(S)-ASA] and pyruvate to dihydrodipicolinate (DHDP). However, it was shown in E.coli that the product of the enzymatic reaction is not dihydrodipicolinate but in fact (4S)-4-hydroxy-2,3,4,5-tetrahydro-(2S)-dipicolinic acid (HTPA), and that the consecutive dehydration reaction leading to DHDP is not spontaneous but catalyzed by DapB.</text>
</comment>
<comment type="catalytic activity">
    <reaction evidence="11 12">
        <text>L-aspartate 4-semialdehyde + pyruvate = (2S,4S)-4-hydroxy-2,3,4,5-tetrahydrodipicolinate + H2O + H(+)</text>
        <dbReference type="Rhea" id="RHEA:34171"/>
        <dbReference type="ChEBI" id="CHEBI:15361"/>
        <dbReference type="ChEBI" id="CHEBI:15377"/>
        <dbReference type="ChEBI" id="CHEBI:15378"/>
        <dbReference type="ChEBI" id="CHEBI:67139"/>
        <dbReference type="ChEBI" id="CHEBI:537519"/>
        <dbReference type="EC" id="4.3.3.7"/>
    </reaction>
</comment>
<comment type="pathway">
    <text evidence="2 12">Amino-acid biosynthesis; L-lysine biosynthesis via DAP pathway; (S)-tetrahydrodipicolinate from L-aspartate: step 3/4.</text>
</comment>
<feature type="binding site" evidence="12 15">
    <location>
        <position position="202"/>
    </location>
    <ligand>
        <name>pyruvate</name>
        <dbReference type="ChEBI" id="CHEBI:15361"/>
    </ligand>
</feature>
<evidence type="ECO:0000256" key="5">
    <source>
        <dbReference type="ARBA" id="ARBA00022490"/>
    </source>
</evidence>
<feature type="active site" description="Proton donor/acceptor" evidence="12 14">
    <location>
        <position position="134"/>
    </location>
</feature>
<comment type="caution">
    <text evidence="16">The sequence shown here is derived from an EMBL/GenBank/DDBJ whole genome shotgun (WGS) entry which is preliminary data.</text>
</comment>
<dbReference type="PROSITE" id="PS00666">
    <property type="entry name" value="DHDPS_2"/>
    <property type="match status" value="1"/>
</dbReference>
<comment type="subcellular location">
    <subcellularLocation>
        <location evidence="12">Cytoplasm</location>
    </subcellularLocation>
</comment>
<dbReference type="GO" id="GO:0005737">
    <property type="term" value="C:cytoplasm"/>
    <property type="evidence" value="ECO:0007669"/>
    <property type="project" value="UniProtKB-SubCell"/>
</dbReference>
<dbReference type="InterPro" id="IPR013785">
    <property type="entry name" value="Aldolase_TIM"/>
</dbReference>
<comment type="subunit">
    <text evidence="12">Homotetramer; dimer of dimers.</text>
</comment>
<dbReference type="CDD" id="cd00950">
    <property type="entry name" value="DHDPS"/>
    <property type="match status" value="1"/>
</dbReference>
<keyword evidence="5 12" id="KW-0963">Cytoplasm</keyword>
<evidence type="ECO:0000256" key="7">
    <source>
        <dbReference type="ARBA" id="ARBA00022915"/>
    </source>
</evidence>
<sequence length="292" mass="31054">MQTGFNGVWVPIITPLLDGAIDHAALARLARHLAAQGIAGLVVGATTGEGALLQVGEQEALVATLRAAVPAMPLVLGISVASTAAATTRARELAALRPAGLLVTPPLYVRPSQEGVRRHFEAVAEAADLPLLVYNIPYRTGVNVELETLQQLARDRRVAGIKECGGNNERMLRLVQETPLAVLSGDDAQNFSALCLGARGVIAASAHVQPQWHVRMGELIALGRLEEARRIAAALQPVVADLFAEPSPAPLKALLALQGWCSPELRLPFVPAGATLRERLALHWDRIRDLAL</sequence>
<gene>
    <name evidence="12 16" type="primary">dapA</name>
    <name evidence="16" type="ORF">CEJ42_14455</name>
</gene>
<evidence type="ECO:0000256" key="8">
    <source>
        <dbReference type="ARBA" id="ARBA00023154"/>
    </source>
</evidence>
<keyword evidence="10 12" id="KW-0704">Schiff base</keyword>
<dbReference type="Pfam" id="PF00701">
    <property type="entry name" value="DHDPS"/>
    <property type="match status" value="1"/>
</dbReference>
<dbReference type="InterPro" id="IPR005263">
    <property type="entry name" value="DapA"/>
</dbReference>
<evidence type="ECO:0000256" key="9">
    <source>
        <dbReference type="ARBA" id="ARBA00023239"/>
    </source>
</evidence>
<evidence type="ECO:0000256" key="13">
    <source>
        <dbReference type="PIRNR" id="PIRNR001365"/>
    </source>
</evidence>
<feature type="active site" description="Schiff-base intermediate with substrate" evidence="12 14">
    <location>
        <position position="162"/>
    </location>
</feature>
<reference evidence="16 17" key="1">
    <citation type="submission" date="2017-06" db="EMBL/GenBank/DDBJ databases">
        <title>Herbaspirillum phytohormonus sp. nov., isolated from the root nodule of Robinia pseudoacacia in lead-zinc mine.</title>
        <authorList>
            <person name="Fan M."/>
            <person name="Lin Y."/>
        </authorList>
    </citation>
    <scope>NUCLEOTIDE SEQUENCE [LARGE SCALE GENOMIC DNA]</scope>
    <source>
        <strain evidence="16 17">HZ10</strain>
    </source>
</reference>
<evidence type="ECO:0000256" key="2">
    <source>
        <dbReference type="ARBA" id="ARBA00005120"/>
    </source>
</evidence>
<feature type="site" description="Part of a proton relay during catalysis" evidence="12">
    <location>
        <position position="108"/>
    </location>
</feature>
<dbReference type="PRINTS" id="PR00146">
    <property type="entry name" value="DHPICSNTHASE"/>
</dbReference>
<proteinExistence type="inferred from homology"/>
<comment type="similarity">
    <text evidence="3 12 13">Belongs to the DapA family.</text>
</comment>
<accession>A0A246WS00</accession>
<dbReference type="GO" id="GO:0019877">
    <property type="term" value="P:diaminopimelate biosynthetic process"/>
    <property type="evidence" value="ECO:0007669"/>
    <property type="project" value="UniProtKB-UniRule"/>
</dbReference>
<dbReference type="GO" id="GO:0008840">
    <property type="term" value="F:4-hydroxy-tetrahydrodipicolinate synthase activity"/>
    <property type="evidence" value="ECO:0007669"/>
    <property type="project" value="UniProtKB-UniRule"/>
</dbReference>
<feature type="binding site" evidence="12 15">
    <location>
        <position position="47"/>
    </location>
    <ligand>
        <name>pyruvate</name>
        <dbReference type="ChEBI" id="CHEBI:15361"/>
    </ligand>
</feature>
<evidence type="ECO:0000256" key="6">
    <source>
        <dbReference type="ARBA" id="ARBA00022605"/>
    </source>
</evidence>
<dbReference type="InterPro" id="IPR002220">
    <property type="entry name" value="DapA-like"/>
</dbReference>
<evidence type="ECO:0000256" key="1">
    <source>
        <dbReference type="ARBA" id="ARBA00003294"/>
    </source>
</evidence>
<dbReference type="SMART" id="SM01130">
    <property type="entry name" value="DHDPS"/>
    <property type="match status" value="1"/>
</dbReference>
<dbReference type="PANTHER" id="PTHR12128">
    <property type="entry name" value="DIHYDRODIPICOLINATE SYNTHASE"/>
    <property type="match status" value="1"/>
</dbReference>
<protein>
    <recommendedName>
        <fullName evidence="4 12">4-hydroxy-tetrahydrodipicolinate synthase</fullName>
        <shortName evidence="12">HTPA synthase</shortName>
        <ecNumber evidence="4 12">4.3.3.7</ecNumber>
    </recommendedName>
</protein>
<dbReference type="Gene3D" id="3.20.20.70">
    <property type="entry name" value="Aldolase class I"/>
    <property type="match status" value="1"/>
</dbReference>